<evidence type="ECO:0000313" key="3">
    <source>
        <dbReference type="EMBL" id="KAJ8976108.1"/>
    </source>
</evidence>
<comment type="similarity">
    <text evidence="1">Belongs to the metallo-dependent hydrolases superfamily. TatD-type hydrolase family.</text>
</comment>
<proteinExistence type="inferred from homology"/>
<dbReference type="PANTHER" id="PTHR10060:SF15">
    <property type="entry name" value="DEOXYRIBONUCLEASE TATDN1"/>
    <property type="match status" value="1"/>
</dbReference>
<comment type="caution">
    <text evidence="3">The sequence shown here is derived from an EMBL/GenBank/DDBJ whole genome shotgun (WGS) entry which is preliminary data.</text>
</comment>
<keyword evidence="4" id="KW-1185">Reference proteome</keyword>
<dbReference type="EMBL" id="JAPWTJ010000725">
    <property type="protein sequence ID" value="KAJ8976108.1"/>
    <property type="molecule type" value="Genomic_DNA"/>
</dbReference>
<organism evidence="3 4">
    <name type="scientific">Molorchus minor</name>
    <dbReference type="NCBI Taxonomy" id="1323400"/>
    <lineage>
        <taxon>Eukaryota</taxon>
        <taxon>Metazoa</taxon>
        <taxon>Ecdysozoa</taxon>
        <taxon>Arthropoda</taxon>
        <taxon>Hexapoda</taxon>
        <taxon>Insecta</taxon>
        <taxon>Pterygota</taxon>
        <taxon>Neoptera</taxon>
        <taxon>Endopterygota</taxon>
        <taxon>Coleoptera</taxon>
        <taxon>Polyphaga</taxon>
        <taxon>Cucujiformia</taxon>
        <taxon>Chrysomeloidea</taxon>
        <taxon>Cerambycidae</taxon>
        <taxon>Lamiinae</taxon>
        <taxon>Monochamini</taxon>
        <taxon>Molorchus</taxon>
    </lineage>
</organism>
<evidence type="ECO:0000256" key="2">
    <source>
        <dbReference type="ARBA" id="ARBA00022801"/>
    </source>
</evidence>
<evidence type="ECO:0000256" key="1">
    <source>
        <dbReference type="ARBA" id="ARBA00009275"/>
    </source>
</evidence>
<accession>A0ABQ9JDR7</accession>
<dbReference type="Proteomes" id="UP001162164">
    <property type="component" value="Unassembled WGS sequence"/>
</dbReference>
<keyword evidence="2" id="KW-0378">Hydrolase</keyword>
<dbReference type="PANTHER" id="PTHR10060">
    <property type="entry name" value="TATD FAMILY DEOXYRIBONUCLEASE"/>
    <property type="match status" value="1"/>
</dbReference>
<dbReference type="InterPro" id="IPR050891">
    <property type="entry name" value="TatD-type_Hydrolase"/>
</dbReference>
<name>A0ABQ9JDR7_9CUCU</name>
<protein>
    <submittedName>
        <fullName evidence="3">Uncharacterized protein</fullName>
    </submittedName>
</protein>
<reference evidence="3" key="1">
    <citation type="journal article" date="2023" name="Insect Mol. Biol.">
        <title>Genome sequencing provides insights into the evolution of gene families encoding plant cell wall-degrading enzymes in longhorned beetles.</title>
        <authorList>
            <person name="Shin N.R."/>
            <person name="Okamura Y."/>
            <person name="Kirsch R."/>
            <person name="Pauchet Y."/>
        </authorList>
    </citation>
    <scope>NUCLEOTIDE SEQUENCE</scope>
    <source>
        <strain evidence="3">MMC_N1</strain>
    </source>
</reference>
<gene>
    <name evidence="3" type="ORF">NQ317_008446</name>
</gene>
<evidence type="ECO:0000313" key="4">
    <source>
        <dbReference type="Proteomes" id="UP001162164"/>
    </source>
</evidence>
<sequence length="67" mass="7367">MSKIRKFIDIGANLTDAMYSGVYNATQKHEPDLKQVLNRSWEGGLSKIIITGGKFGREQKSPGIGKS</sequence>
<dbReference type="Gene3D" id="3.20.20.140">
    <property type="entry name" value="Metal-dependent hydrolases"/>
    <property type="match status" value="1"/>
</dbReference>